<feature type="domain" description="NWD NACHT-NTPase N-terminal" evidence="10">
    <location>
        <begin position="41"/>
        <end position="233"/>
    </location>
</feature>
<gene>
    <name evidence="11" type="ORF">B0T10DRAFT_488158</name>
</gene>
<feature type="compositionally biased region" description="Low complexity" evidence="8">
    <location>
        <begin position="1019"/>
        <end position="1031"/>
    </location>
</feature>
<sequence length="1046" mass="118611">MYSSSIDEVEPDDRPWDWFPYSLPSLRAPMVNEVSLYRLQERLWNEAYDQLKVTEPEMVEEYERVLLEHFDAKNATPTILEPGENKIGETRKTRCRQMEVMAKAGLDRLTKLAILRNKVEKKDYVLKASLFRMKNAVQSAPEAALAWVAAYFGLLVLYDAKSEPDIDRVGTISILCSMIWSWDLPGLLFEVDETAKGPSQGLLDKTKSSVVHFYQKLLLFEMKTACLYHGIHSKIVLNIHDLGSLFREMRNAQEKALRNLPDNRSGIKEEFENVFYFKEEIRRVYSTLLLITTWRNTELAQQLLEEGADVNAHDGSNGTPLQRAASTENMEMARLLLKHGADVNMNEGHDRTPLLAAASRGNMEMALLFLKHGADVNAQREQHDNTSLQAAVLFGSVEMVRLFLDHGANVSAQGGEDGTALCTAVRWGKTEKVQMLLDGAPSDWSHTQTTRHGKTSLLHAAAFPNNLEVLKMILSLHPPPDINLLDESGRTALHIAVEREGLAVVTELLQHGADTNIQDYSGATPLQLAVQHEFGAIALALFPTTKDNLGLAKAAVWRSLLPGNGDLLEVTKDQFNPIMRRSQHHFTTKGYPLPFCSFWNQPLKFSSENGFMETDIHEKRLFILPEEALRSSHPTGFHCCWRRRRQPHWAIQSQTAPSPAFLAQLSRKDCYVECHFHTRAITMTLKGSDECTSSGTSDSDGSTMSGTSCSDSEGFESPLDIGSDRWVASEKAVGIVWIMTKRQSTGDAKTQSTLESRTFFGTSEYTEVPSSAPDLLKPLVEQLRRQWDDTFEQAEKRLGMKRTELLRASGQDPRLIRDLLADAQLWDLLDRNCSKQITDLRAFRDTYFSVSLGVLHENPPEERESFKRLFDEDIHELEKAHRRDVKFLTEASQNLIQLEFNLVSIAEAQKSTSTNTSMKRLSWITFVFLPLMFIASLFGMNVDVLESNPPWWIYLPLALGTSFLTLVVWLTFKFSYDLEERIERVFRRLPRLKPSGGIKSVFRRVPRWKREDDIETGQSEDSSSSASIPRSRQMTEMFSAFGKKRS</sequence>
<dbReference type="SUPFAM" id="SSF48403">
    <property type="entry name" value="Ankyrin repeat"/>
    <property type="match status" value="1"/>
</dbReference>
<dbReference type="EMBL" id="JAGPYM010000012">
    <property type="protein sequence ID" value="KAH6888428.1"/>
    <property type="molecule type" value="Genomic_DNA"/>
</dbReference>
<dbReference type="PANTHER" id="PTHR24198:SF165">
    <property type="entry name" value="ANKYRIN REPEAT-CONTAINING PROTEIN-RELATED"/>
    <property type="match status" value="1"/>
</dbReference>
<dbReference type="InterPro" id="IPR036770">
    <property type="entry name" value="Ankyrin_rpt-contain_sf"/>
</dbReference>
<proteinExistence type="predicted"/>
<name>A0A9P8W2Z6_9HYPO</name>
<dbReference type="InterPro" id="IPR002110">
    <property type="entry name" value="Ankyrin_rpt"/>
</dbReference>
<dbReference type="GO" id="GO:0016020">
    <property type="term" value="C:membrane"/>
    <property type="evidence" value="ECO:0007669"/>
    <property type="project" value="UniProtKB-SubCell"/>
</dbReference>
<keyword evidence="4 9" id="KW-1133">Transmembrane helix</keyword>
<feature type="transmembrane region" description="Helical" evidence="9">
    <location>
        <begin position="921"/>
        <end position="939"/>
    </location>
</feature>
<reference evidence="11 12" key="1">
    <citation type="journal article" date="2021" name="Nat. Commun.">
        <title>Genetic determinants of endophytism in the Arabidopsis root mycobiome.</title>
        <authorList>
            <person name="Mesny F."/>
            <person name="Miyauchi S."/>
            <person name="Thiergart T."/>
            <person name="Pickel B."/>
            <person name="Atanasova L."/>
            <person name="Karlsson M."/>
            <person name="Huettel B."/>
            <person name="Barry K.W."/>
            <person name="Haridas S."/>
            <person name="Chen C."/>
            <person name="Bauer D."/>
            <person name="Andreopoulos W."/>
            <person name="Pangilinan J."/>
            <person name="LaButti K."/>
            <person name="Riley R."/>
            <person name="Lipzen A."/>
            <person name="Clum A."/>
            <person name="Drula E."/>
            <person name="Henrissat B."/>
            <person name="Kohler A."/>
            <person name="Grigoriev I.V."/>
            <person name="Martin F.M."/>
            <person name="Hacquard S."/>
        </authorList>
    </citation>
    <scope>NUCLEOTIDE SEQUENCE [LARGE SCALE GENOMIC DNA]</scope>
    <source>
        <strain evidence="11 12">MPI-CAGE-CH-0241</strain>
    </source>
</reference>
<keyword evidence="12" id="KW-1185">Reference proteome</keyword>
<feature type="repeat" description="ANK" evidence="7">
    <location>
        <begin position="383"/>
        <end position="415"/>
    </location>
</feature>
<dbReference type="PROSITE" id="PS50088">
    <property type="entry name" value="ANK_REPEAT"/>
    <property type="match status" value="4"/>
</dbReference>
<keyword evidence="6 9" id="KW-0472">Membrane</keyword>
<feature type="repeat" description="ANK" evidence="7">
    <location>
        <begin position="349"/>
        <end position="381"/>
    </location>
</feature>
<dbReference type="SMART" id="SM00248">
    <property type="entry name" value="ANK"/>
    <property type="match status" value="7"/>
</dbReference>
<evidence type="ECO:0000256" key="8">
    <source>
        <dbReference type="SAM" id="MobiDB-lite"/>
    </source>
</evidence>
<evidence type="ECO:0000256" key="3">
    <source>
        <dbReference type="ARBA" id="ARBA00022737"/>
    </source>
</evidence>
<evidence type="ECO:0000256" key="6">
    <source>
        <dbReference type="ARBA" id="ARBA00023136"/>
    </source>
</evidence>
<dbReference type="GO" id="GO:0046873">
    <property type="term" value="F:metal ion transmembrane transporter activity"/>
    <property type="evidence" value="ECO:0007669"/>
    <property type="project" value="InterPro"/>
</dbReference>
<feature type="repeat" description="ANK" evidence="7">
    <location>
        <begin position="316"/>
        <end position="348"/>
    </location>
</feature>
<evidence type="ECO:0000256" key="1">
    <source>
        <dbReference type="ARBA" id="ARBA00004141"/>
    </source>
</evidence>
<protein>
    <recommendedName>
        <fullName evidence="10">NWD NACHT-NTPase N-terminal domain-containing protein</fullName>
    </recommendedName>
</protein>
<feature type="repeat" description="ANK" evidence="7">
    <location>
        <begin position="488"/>
        <end position="520"/>
    </location>
</feature>
<feature type="region of interest" description="Disordered" evidence="8">
    <location>
        <begin position="1012"/>
        <end position="1033"/>
    </location>
</feature>
<keyword evidence="3" id="KW-0677">Repeat</keyword>
<dbReference type="OrthoDB" id="5428055at2759"/>
<dbReference type="Proteomes" id="UP000777438">
    <property type="component" value="Unassembled WGS sequence"/>
</dbReference>
<feature type="region of interest" description="Disordered" evidence="8">
    <location>
        <begin position="687"/>
        <end position="717"/>
    </location>
</feature>
<feature type="compositionally biased region" description="Low complexity" evidence="8">
    <location>
        <begin position="690"/>
        <end position="712"/>
    </location>
</feature>
<accession>A0A9P8W2Z6</accession>
<dbReference type="Gene3D" id="1.20.58.340">
    <property type="entry name" value="Magnesium transport protein CorA, transmembrane region"/>
    <property type="match status" value="1"/>
</dbReference>
<dbReference type="Gene3D" id="1.25.40.20">
    <property type="entry name" value="Ankyrin repeat-containing domain"/>
    <property type="match status" value="2"/>
</dbReference>
<evidence type="ECO:0000313" key="12">
    <source>
        <dbReference type="Proteomes" id="UP000777438"/>
    </source>
</evidence>
<dbReference type="AlphaFoldDB" id="A0A9P8W2Z6"/>
<dbReference type="PANTHER" id="PTHR24198">
    <property type="entry name" value="ANKYRIN REPEAT AND PROTEIN KINASE DOMAIN-CONTAINING PROTEIN"/>
    <property type="match status" value="1"/>
</dbReference>
<evidence type="ECO:0000313" key="11">
    <source>
        <dbReference type="EMBL" id="KAH6888428.1"/>
    </source>
</evidence>
<evidence type="ECO:0000259" key="10">
    <source>
        <dbReference type="Pfam" id="PF17100"/>
    </source>
</evidence>
<evidence type="ECO:0000256" key="7">
    <source>
        <dbReference type="PROSITE-ProRule" id="PRU00023"/>
    </source>
</evidence>
<organism evidence="11 12">
    <name type="scientific">Thelonectria olida</name>
    <dbReference type="NCBI Taxonomy" id="1576542"/>
    <lineage>
        <taxon>Eukaryota</taxon>
        <taxon>Fungi</taxon>
        <taxon>Dikarya</taxon>
        <taxon>Ascomycota</taxon>
        <taxon>Pezizomycotina</taxon>
        <taxon>Sordariomycetes</taxon>
        <taxon>Hypocreomycetidae</taxon>
        <taxon>Hypocreales</taxon>
        <taxon>Nectriaceae</taxon>
        <taxon>Thelonectria</taxon>
    </lineage>
</organism>
<dbReference type="Pfam" id="PF12796">
    <property type="entry name" value="Ank_2"/>
    <property type="match status" value="3"/>
</dbReference>
<evidence type="ECO:0000256" key="2">
    <source>
        <dbReference type="ARBA" id="ARBA00022692"/>
    </source>
</evidence>
<evidence type="ECO:0000256" key="5">
    <source>
        <dbReference type="ARBA" id="ARBA00023043"/>
    </source>
</evidence>
<dbReference type="Pfam" id="PF01544">
    <property type="entry name" value="CorA"/>
    <property type="match status" value="1"/>
</dbReference>
<evidence type="ECO:0000256" key="9">
    <source>
        <dbReference type="SAM" id="Phobius"/>
    </source>
</evidence>
<dbReference type="SUPFAM" id="SSF144083">
    <property type="entry name" value="Magnesium transport protein CorA, transmembrane region"/>
    <property type="match status" value="1"/>
</dbReference>
<dbReference type="InterPro" id="IPR045863">
    <property type="entry name" value="CorA_TM1_TM2"/>
</dbReference>
<comment type="caution">
    <text evidence="11">The sequence shown here is derived from an EMBL/GenBank/DDBJ whole genome shotgun (WGS) entry which is preliminary data.</text>
</comment>
<dbReference type="PROSITE" id="PS50297">
    <property type="entry name" value="ANK_REP_REGION"/>
    <property type="match status" value="4"/>
</dbReference>
<dbReference type="InterPro" id="IPR031359">
    <property type="entry name" value="NACHT_N"/>
</dbReference>
<keyword evidence="5 7" id="KW-0040">ANK repeat</keyword>
<dbReference type="InterPro" id="IPR002523">
    <property type="entry name" value="MgTranspt_CorA/ZnTranspt_ZntB"/>
</dbReference>
<dbReference type="Pfam" id="PF17100">
    <property type="entry name" value="NACHT_N"/>
    <property type="match status" value="1"/>
</dbReference>
<feature type="transmembrane region" description="Helical" evidence="9">
    <location>
        <begin position="951"/>
        <end position="972"/>
    </location>
</feature>
<comment type="subcellular location">
    <subcellularLocation>
        <location evidence="1">Membrane</location>
        <topology evidence="1">Multi-pass membrane protein</topology>
    </subcellularLocation>
</comment>
<evidence type="ECO:0000256" key="4">
    <source>
        <dbReference type="ARBA" id="ARBA00022989"/>
    </source>
</evidence>
<keyword evidence="2 9" id="KW-0812">Transmembrane</keyword>